<organism evidence="1 2">
    <name type="scientific">Protopolystoma xenopodis</name>
    <dbReference type="NCBI Taxonomy" id="117903"/>
    <lineage>
        <taxon>Eukaryota</taxon>
        <taxon>Metazoa</taxon>
        <taxon>Spiralia</taxon>
        <taxon>Lophotrochozoa</taxon>
        <taxon>Platyhelminthes</taxon>
        <taxon>Monogenea</taxon>
        <taxon>Polyopisthocotylea</taxon>
        <taxon>Polystomatidea</taxon>
        <taxon>Polystomatidae</taxon>
        <taxon>Protopolystoma</taxon>
    </lineage>
</organism>
<evidence type="ECO:0000313" key="2">
    <source>
        <dbReference type="Proteomes" id="UP000784294"/>
    </source>
</evidence>
<comment type="caution">
    <text evidence="1">The sequence shown here is derived from an EMBL/GenBank/DDBJ whole genome shotgun (WGS) entry which is preliminary data.</text>
</comment>
<protein>
    <submittedName>
        <fullName evidence="1">Uncharacterized protein</fullName>
    </submittedName>
</protein>
<name>A0A448XST6_9PLAT</name>
<accession>A0A448XST6</accession>
<proteinExistence type="predicted"/>
<dbReference type="EMBL" id="CAAALY010289967">
    <property type="protein sequence ID" value="VEL44118.1"/>
    <property type="molecule type" value="Genomic_DNA"/>
</dbReference>
<sequence length="56" mass="6667">MAQFHRGRRTVRRGLLGTILLRFPVRRHHDFLPTKFFFEMATHATILRLLAFVTIC</sequence>
<keyword evidence="2" id="KW-1185">Reference proteome</keyword>
<reference evidence="1" key="1">
    <citation type="submission" date="2018-11" db="EMBL/GenBank/DDBJ databases">
        <authorList>
            <consortium name="Pathogen Informatics"/>
        </authorList>
    </citation>
    <scope>NUCLEOTIDE SEQUENCE</scope>
</reference>
<evidence type="ECO:0000313" key="1">
    <source>
        <dbReference type="EMBL" id="VEL44118.1"/>
    </source>
</evidence>
<dbReference type="Proteomes" id="UP000784294">
    <property type="component" value="Unassembled WGS sequence"/>
</dbReference>
<dbReference type="AlphaFoldDB" id="A0A448XST6"/>
<gene>
    <name evidence="1" type="ORF">PXEA_LOCUS37558</name>
</gene>